<sequence length="40" mass="4279">MTSAVDMKAARETYDGFLTVIKIAVPVIALIVAFVIAVIQ</sequence>
<dbReference type="Proteomes" id="UP001187221">
    <property type="component" value="Unassembled WGS sequence"/>
</dbReference>
<evidence type="ECO:0000313" key="2">
    <source>
        <dbReference type="EMBL" id="GMM60091.1"/>
    </source>
</evidence>
<evidence type="ECO:0000256" key="1">
    <source>
        <dbReference type="SAM" id="Phobius"/>
    </source>
</evidence>
<reference evidence="2 3" key="1">
    <citation type="submission" date="2023-06" db="EMBL/GenBank/DDBJ databases">
        <title>Draft genome sequence of Novosphingobium sp. strain IK01.</title>
        <authorList>
            <person name="Hatamoto M."/>
            <person name="Ikarashi T."/>
            <person name="Yamaguchi T."/>
        </authorList>
    </citation>
    <scope>NUCLEOTIDE SEQUENCE [LARGE SCALE GENOMIC DNA]</scope>
    <source>
        <strain evidence="2 3">IK01</strain>
    </source>
</reference>
<dbReference type="InterPro" id="IPR036596">
    <property type="entry name" value="Cyt-C_aa3_sf"/>
</dbReference>
<evidence type="ECO:0000313" key="3">
    <source>
        <dbReference type="Proteomes" id="UP001187221"/>
    </source>
</evidence>
<comment type="caution">
    <text evidence="2">The sequence shown here is derived from an EMBL/GenBank/DDBJ whole genome shotgun (WGS) entry which is preliminary data.</text>
</comment>
<keyword evidence="1" id="KW-1133">Transmembrane helix</keyword>
<dbReference type="RefSeq" id="WP_317973911.1">
    <property type="nucleotide sequence ID" value="NZ_BTFW01000001.1"/>
</dbReference>
<dbReference type="SUPFAM" id="SSF81469">
    <property type="entry name" value="Bacterial aa3 type cytochrome c oxidase subunit IV"/>
    <property type="match status" value="1"/>
</dbReference>
<evidence type="ECO:0008006" key="4">
    <source>
        <dbReference type="Google" id="ProtNLM"/>
    </source>
</evidence>
<dbReference type="Gene3D" id="1.20.5.160">
    <property type="entry name" value="Bacterial aa3 type cytochrome c oxidase subunit IV"/>
    <property type="match status" value="1"/>
</dbReference>
<name>A0ABQ6P5K0_9SPHN</name>
<gene>
    <name evidence="2" type="ORF">NUTIK01_08680</name>
</gene>
<organism evidence="2 3">
    <name type="scientific">Novosphingobium pituita</name>
    <dbReference type="NCBI Taxonomy" id="3056842"/>
    <lineage>
        <taxon>Bacteria</taxon>
        <taxon>Pseudomonadati</taxon>
        <taxon>Pseudomonadota</taxon>
        <taxon>Alphaproteobacteria</taxon>
        <taxon>Sphingomonadales</taxon>
        <taxon>Sphingomonadaceae</taxon>
        <taxon>Novosphingobium</taxon>
    </lineage>
</organism>
<keyword evidence="1" id="KW-0472">Membrane</keyword>
<feature type="transmembrane region" description="Helical" evidence="1">
    <location>
        <begin position="20"/>
        <end position="39"/>
    </location>
</feature>
<dbReference type="EMBL" id="BTFW01000001">
    <property type="protein sequence ID" value="GMM60091.1"/>
    <property type="molecule type" value="Genomic_DNA"/>
</dbReference>
<protein>
    <recommendedName>
        <fullName evidence="4">Aa3-type cytochrome c oxidase subunit IV</fullName>
    </recommendedName>
</protein>
<proteinExistence type="predicted"/>
<keyword evidence="3" id="KW-1185">Reference proteome</keyword>
<keyword evidence="1" id="KW-0812">Transmembrane</keyword>
<accession>A0ABQ6P5K0</accession>